<evidence type="ECO:0000256" key="1">
    <source>
        <dbReference type="SAM" id="Coils"/>
    </source>
</evidence>
<accession>A0A9X0CNQ0</accession>
<comment type="caution">
    <text evidence="2">The sequence shown here is derived from an EMBL/GenBank/DDBJ whole genome shotgun (WGS) entry which is preliminary data.</text>
</comment>
<proteinExistence type="predicted"/>
<dbReference type="AlphaFoldDB" id="A0A9X0CNQ0"/>
<dbReference type="Proteomes" id="UP001163046">
    <property type="component" value="Unassembled WGS sequence"/>
</dbReference>
<protein>
    <submittedName>
        <fullName evidence="2">Uncharacterized protein</fullName>
    </submittedName>
</protein>
<dbReference type="EMBL" id="MU826864">
    <property type="protein sequence ID" value="KAJ7370467.1"/>
    <property type="molecule type" value="Genomic_DNA"/>
</dbReference>
<evidence type="ECO:0000313" key="2">
    <source>
        <dbReference type="EMBL" id="KAJ7370467.1"/>
    </source>
</evidence>
<evidence type="ECO:0000313" key="3">
    <source>
        <dbReference type="Proteomes" id="UP001163046"/>
    </source>
</evidence>
<feature type="coiled-coil region" evidence="1">
    <location>
        <begin position="40"/>
        <end position="200"/>
    </location>
</feature>
<gene>
    <name evidence="2" type="ORF">OS493_032031</name>
</gene>
<name>A0A9X0CNQ0_9CNID</name>
<keyword evidence="1" id="KW-0175">Coiled coil</keyword>
<reference evidence="2" key="1">
    <citation type="submission" date="2023-01" db="EMBL/GenBank/DDBJ databases">
        <title>Genome assembly of the deep-sea coral Lophelia pertusa.</title>
        <authorList>
            <person name="Herrera S."/>
            <person name="Cordes E."/>
        </authorList>
    </citation>
    <scope>NUCLEOTIDE SEQUENCE</scope>
    <source>
        <strain evidence="2">USNM1676648</strain>
        <tissue evidence="2">Polyp</tissue>
    </source>
</reference>
<dbReference type="SUPFAM" id="SSF90257">
    <property type="entry name" value="Myosin rod fragments"/>
    <property type="match status" value="1"/>
</dbReference>
<keyword evidence="3" id="KW-1185">Reference proteome</keyword>
<organism evidence="2 3">
    <name type="scientific">Desmophyllum pertusum</name>
    <dbReference type="NCBI Taxonomy" id="174260"/>
    <lineage>
        <taxon>Eukaryota</taxon>
        <taxon>Metazoa</taxon>
        <taxon>Cnidaria</taxon>
        <taxon>Anthozoa</taxon>
        <taxon>Hexacorallia</taxon>
        <taxon>Scleractinia</taxon>
        <taxon>Caryophylliina</taxon>
        <taxon>Caryophylliidae</taxon>
        <taxon>Desmophyllum</taxon>
    </lineage>
</organism>
<sequence length="245" mass="28119">MAKYRRSYRLEKELFLARKKIAKCEAMVRGGVDRKKVDIQQELFNSLRNSLEKEDRLEEEISLCRDRTCDLEAQLLSCGCNVTNLETTRQSLENKNEDLHRVLLKTDQKNADMEITLESVQRERGYLKNGEAQLDAKANEYETRIKKLESDKEILEAELLKLKGIISTLECQIGTLIQNKTDLTAELKEARESTEKSEREYASLFASPNVSLSVEIAKKLLQILSLSRTRSPLMKSAGYTRSPQI</sequence>